<comment type="caution">
    <text evidence="4">The sequence shown here is derived from an EMBL/GenBank/DDBJ whole genome shotgun (WGS) entry which is preliminary data.</text>
</comment>
<keyword evidence="2" id="KW-0808">Transferase</keyword>
<evidence type="ECO:0000256" key="1">
    <source>
        <dbReference type="ARBA" id="ARBA00012452"/>
    </source>
</evidence>
<dbReference type="AlphaFoldDB" id="A0AAD7DT44"/>
<dbReference type="InterPro" id="IPR004045">
    <property type="entry name" value="Glutathione_S-Trfase_N"/>
</dbReference>
<feature type="domain" description="GST N-terminal" evidence="3">
    <location>
        <begin position="1"/>
        <end position="84"/>
    </location>
</feature>
<dbReference type="PANTHER" id="PTHR43900:SF3">
    <property type="entry name" value="GLUTATHIONE S-TRANSFERASE RHO"/>
    <property type="match status" value="1"/>
</dbReference>
<keyword evidence="5" id="KW-1185">Reference proteome</keyword>
<dbReference type="Proteomes" id="UP001215598">
    <property type="component" value="Unassembled WGS sequence"/>
</dbReference>
<reference evidence="4" key="1">
    <citation type="submission" date="2023-03" db="EMBL/GenBank/DDBJ databases">
        <title>Massive genome expansion in bonnet fungi (Mycena s.s.) driven by repeated elements and novel gene families across ecological guilds.</title>
        <authorList>
            <consortium name="Lawrence Berkeley National Laboratory"/>
            <person name="Harder C.B."/>
            <person name="Miyauchi S."/>
            <person name="Viragh M."/>
            <person name="Kuo A."/>
            <person name="Thoen E."/>
            <person name="Andreopoulos B."/>
            <person name="Lu D."/>
            <person name="Skrede I."/>
            <person name="Drula E."/>
            <person name="Henrissat B."/>
            <person name="Morin E."/>
            <person name="Kohler A."/>
            <person name="Barry K."/>
            <person name="LaButti K."/>
            <person name="Morin E."/>
            <person name="Salamov A."/>
            <person name="Lipzen A."/>
            <person name="Mereny Z."/>
            <person name="Hegedus B."/>
            <person name="Baldrian P."/>
            <person name="Stursova M."/>
            <person name="Weitz H."/>
            <person name="Taylor A."/>
            <person name="Grigoriev I.V."/>
            <person name="Nagy L.G."/>
            <person name="Martin F."/>
            <person name="Kauserud H."/>
        </authorList>
    </citation>
    <scope>NUCLEOTIDE SEQUENCE</scope>
    <source>
        <strain evidence="4">CBHHK182m</strain>
    </source>
</reference>
<sequence>MVLKLYAGANAPGGGTCLVALVLAEKRLPFELIIIDLSTKANKTPEFLAMHPFGQVPVLDDNGFILYEGRAICRYLAEKHYDRGTPGPLIPKVRALFEQAASVEFTNFYPAVAKIATEAIAKPSVLTLPAELATKPFSHKLSAMLNVYEVILGKHRFLASYASRLEFTPADLFHLMVAPVLALLVGLDIMTSKGPNVAR</sequence>
<dbReference type="InterPro" id="IPR040079">
    <property type="entry name" value="Glutathione_S-Trfase"/>
</dbReference>
<protein>
    <recommendedName>
        <fullName evidence="1">glutathione transferase</fullName>
        <ecNumber evidence="1">2.5.1.18</ecNumber>
    </recommendedName>
</protein>
<dbReference type="EMBL" id="JARKIB010000579">
    <property type="protein sequence ID" value="KAJ7699106.1"/>
    <property type="molecule type" value="Genomic_DNA"/>
</dbReference>
<dbReference type="GO" id="GO:0004364">
    <property type="term" value="F:glutathione transferase activity"/>
    <property type="evidence" value="ECO:0007669"/>
    <property type="project" value="UniProtKB-EC"/>
</dbReference>
<name>A0AAD7DT44_9AGAR</name>
<evidence type="ECO:0000313" key="4">
    <source>
        <dbReference type="EMBL" id="KAJ7699106.1"/>
    </source>
</evidence>
<dbReference type="SUPFAM" id="SSF47616">
    <property type="entry name" value="GST C-terminal domain-like"/>
    <property type="match status" value="1"/>
</dbReference>
<evidence type="ECO:0000259" key="3">
    <source>
        <dbReference type="PROSITE" id="PS50404"/>
    </source>
</evidence>
<dbReference type="FunFam" id="3.40.30.10:FF:000039">
    <property type="entry name" value="Glutathione S-transferase domain"/>
    <property type="match status" value="1"/>
</dbReference>
<dbReference type="GO" id="GO:0006749">
    <property type="term" value="P:glutathione metabolic process"/>
    <property type="evidence" value="ECO:0007669"/>
    <property type="project" value="TreeGrafter"/>
</dbReference>
<dbReference type="SFLD" id="SFLDS00019">
    <property type="entry name" value="Glutathione_Transferase_(cytos"/>
    <property type="match status" value="1"/>
</dbReference>
<dbReference type="Gene3D" id="3.40.30.10">
    <property type="entry name" value="Glutaredoxin"/>
    <property type="match status" value="1"/>
</dbReference>
<organism evidence="4 5">
    <name type="scientific">Mycena metata</name>
    <dbReference type="NCBI Taxonomy" id="1033252"/>
    <lineage>
        <taxon>Eukaryota</taxon>
        <taxon>Fungi</taxon>
        <taxon>Dikarya</taxon>
        <taxon>Basidiomycota</taxon>
        <taxon>Agaricomycotina</taxon>
        <taxon>Agaricomycetes</taxon>
        <taxon>Agaricomycetidae</taxon>
        <taxon>Agaricales</taxon>
        <taxon>Marasmiineae</taxon>
        <taxon>Mycenaceae</taxon>
        <taxon>Mycena</taxon>
    </lineage>
</organism>
<evidence type="ECO:0000313" key="5">
    <source>
        <dbReference type="Proteomes" id="UP001215598"/>
    </source>
</evidence>
<dbReference type="PROSITE" id="PS50404">
    <property type="entry name" value="GST_NTER"/>
    <property type="match status" value="1"/>
</dbReference>
<dbReference type="SFLD" id="SFLDG00358">
    <property type="entry name" value="Main_(cytGST)"/>
    <property type="match status" value="1"/>
</dbReference>
<dbReference type="SUPFAM" id="SSF52833">
    <property type="entry name" value="Thioredoxin-like"/>
    <property type="match status" value="1"/>
</dbReference>
<proteinExistence type="predicted"/>
<dbReference type="Pfam" id="PF02798">
    <property type="entry name" value="GST_N"/>
    <property type="match status" value="1"/>
</dbReference>
<dbReference type="GO" id="GO:0005737">
    <property type="term" value="C:cytoplasm"/>
    <property type="evidence" value="ECO:0007669"/>
    <property type="project" value="TreeGrafter"/>
</dbReference>
<evidence type="ECO:0000256" key="2">
    <source>
        <dbReference type="ARBA" id="ARBA00022679"/>
    </source>
</evidence>
<dbReference type="InterPro" id="IPR036282">
    <property type="entry name" value="Glutathione-S-Trfase_C_sf"/>
</dbReference>
<dbReference type="GO" id="GO:0043295">
    <property type="term" value="F:glutathione binding"/>
    <property type="evidence" value="ECO:0007669"/>
    <property type="project" value="TreeGrafter"/>
</dbReference>
<feature type="non-terminal residue" evidence="4">
    <location>
        <position position="199"/>
    </location>
</feature>
<dbReference type="Gene3D" id="1.20.1050.10">
    <property type="match status" value="1"/>
</dbReference>
<accession>A0AAD7DT44</accession>
<dbReference type="PANTHER" id="PTHR43900">
    <property type="entry name" value="GLUTATHIONE S-TRANSFERASE RHO"/>
    <property type="match status" value="1"/>
</dbReference>
<dbReference type="InterPro" id="IPR036249">
    <property type="entry name" value="Thioredoxin-like_sf"/>
</dbReference>
<gene>
    <name evidence="4" type="ORF">B0H16DRAFT_1273507</name>
</gene>
<dbReference type="EC" id="2.5.1.18" evidence="1"/>